<keyword evidence="1" id="KW-0614">Plasmid</keyword>
<geneLocation type="plasmid" evidence="1">
    <name>pSE5416-KPC</name>
</geneLocation>
<evidence type="ECO:0000313" key="1">
    <source>
        <dbReference type="EMBL" id="QNI17580.1"/>
    </source>
</evidence>
<dbReference type="EMBL" id="MN894887">
    <property type="protein sequence ID" value="QNI17580.1"/>
    <property type="molecule type" value="Genomic_DNA"/>
</dbReference>
<accession>A0A7S6K713</accession>
<dbReference type="AlphaFoldDB" id="A0A7S6K713"/>
<organism evidence="1">
    <name type="scientific">Pseudomonas aeruginosa</name>
    <dbReference type="NCBI Taxonomy" id="287"/>
    <lineage>
        <taxon>Bacteria</taxon>
        <taxon>Pseudomonadati</taxon>
        <taxon>Pseudomonadota</taxon>
        <taxon>Gammaproteobacteria</taxon>
        <taxon>Pseudomonadales</taxon>
        <taxon>Pseudomonadaceae</taxon>
        <taxon>Pseudomonas</taxon>
    </lineage>
</organism>
<name>A0A7S6K713_PSEAI</name>
<protein>
    <submittedName>
        <fullName evidence="1">Uncharacterized protein</fullName>
    </submittedName>
</protein>
<sequence length="60" mass="6500">MQKPGLKPGFLHFGDSVIGPAVRLLVQADKPRFEGVLLPGRSPEDRRLAAVYGRPSTRSG</sequence>
<proteinExistence type="predicted"/>
<reference evidence="1" key="1">
    <citation type="submission" date="2019-12" db="EMBL/GenBank/DDBJ databases">
        <title>Compelete sequence of pSE5416-KPC.</title>
        <authorList>
            <person name="Zhou D."/>
        </authorList>
    </citation>
    <scope>NUCLEOTIDE SEQUENCE</scope>
    <source>
        <strain evidence="1">SE5416</strain>
        <plasmid evidence="1">pSE5416-KPC</plasmid>
    </source>
</reference>